<protein>
    <submittedName>
        <fullName evidence="2">Uncharacterized protein</fullName>
    </submittedName>
</protein>
<dbReference type="AlphaFoldDB" id="A0A2P2MYZ7"/>
<sequence>MTCSLTFLIVALQILLPRQYPYRSPEMFSTGIKVDLLKSLCLYMHNLAPSGDYQRYSF</sequence>
<name>A0A2P2MYZ7_RHIMU</name>
<keyword evidence="1" id="KW-0732">Signal</keyword>
<feature type="signal peptide" evidence="1">
    <location>
        <begin position="1"/>
        <end position="17"/>
    </location>
</feature>
<reference evidence="2" key="1">
    <citation type="submission" date="2018-02" db="EMBL/GenBank/DDBJ databases">
        <title>Rhizophora mucronata_Transcriptome.</title>
        <authorList>
            <person name="Meera S.P."/>
            <person name="Sreeshan A."/>
            <person name="Augustine A."/>
        </authorList>
    </citation>
    <scope>NUCLEOTIDE SEQUENCE</scope>
    <source>
        <tissue evidence="2">Leaf</tissue>
    </source>
</reference>
<accession>A0A2P2MYZ7</accession>
<proteinExistence type="predicted"/>
<evidence type="ECO:0000313" key="2">
    <source>
        <dbReference type="EMBL" id="MBX35424.1"/>
    </source>
</evidence>
<feature type="chain" id="PRO_5015168175" evidence="1">
    <location>
        <begin position="18"/>
        <end position="58"/>
    </location>
</feature>
<evidence type="ECO:0000256" key="1">
    <source>
        <dbReference type="SAM" id="SignalP"/>
    </source>
</evidence>
<dbReference type="EMBL" id="GGEC01054940">
    <property type="protein sequence ID" value="MBX35424.1"/>
    <property type="molecule type" value="Transcribed_RNA"/>
</dbReference>
<organism evidence="2">
    <name type="scientific">Rhizophora mucronata</name>
    <name type="common">Asiatic mangrove</name>
    <dbReference type="NCBI Taxonomy" id="61149"/>
    <lineage>
        <taxon>Eukaryota</taxon>
        <taxon>Viridiplantae</taxon>
        <taxon>Streptophyta</taxon>
        <taxon>Embryophyta</taxon>
        <taxon>Tracheophyta</taxon>
        <taxon>Spermatophyta</taxon>
        <taxon>Magnoliopsida</taxon>
        <taxon>eudicotyledons</taxon>
        <taxon>Gunneridae</taxon>
        <taxon>Pentapetalae</taxon>
        <taxon>rosids</taxon>
        <taxon>fabids</taxon>
        <taxon>Malpighiales</taxon>
        <taxon>Rhizophoraceae</taxon>
        <taxon>Rhizophora</taxon>
    </lineage>
</organism>